<dbReference type="Proteomes" id="UP000276133">
    <property type="component" value="Unassembled WGS sequence"/>
</dbReference>
<gene>
    <name evidence="1" type="ORF">BpHYR1_049396</name>
</gene>
<name>A0A3M7RDK2_BRAPC</name>
<protein>
    <submittedName>
        <fullName evidence="1">Uncharacterized protein</fullName>
    </submittedName>
</protein>
<keyword evidence="2" id="KW-1185">Reference proteome</keyword>
<sequence>MKKTSLKMLATSLFTIFSRLQWVFQKRHAA</sequence>
<reference evidence="1 2" key="1">
    <citation type="journal article" date="2018" name="Sci. Rep.">
        <title>Genomic signatures of local adaptation to the degree of environmental predictability in rotifers.</title>
        <authorList>
            <person name="Franch-Gras L."/>
            <person name="Hahn C."/>
            <person name="Garcia-Roger E.M."/>
            <person name="Carmona M.J."/>
            <person name="Serra M."/>
            <person name="Gomez A."/>
        </authorList>
    </citation>
    <scope>NUCLEOTIDE SEQUENCE [LARGE SCALE GENOMIC DNA]</scope>
    <source>
        <strain evidence="1">HYR1</strain>
    </source>
</reference>
<dbReference type="EMBL" id="REGN01003636">
    <property type="protein sequence ID" value="RNA21606.1"/>
    <property type="molecule type" value="Genomic_DNA"/>
</dbReference>
<organism evidence="1 2">
    <name type="scientific">Brachionus plicatilis</name>
    <name type="common">Marine rotifer</name>
    <name type="synonym">Brachionus muelleri</name>
    <dbReference type="NCBI Taxonomy" id="10195"/>
    <lineage>
        <taxon>Eukaryota</taxon>
        <taxon>Metazoa</taxon>
        <taxon>Spiralia</taxon>
        <taxon>Gnathifera</taxon>
        <taxon>Rotifera</taxon>
        <taxon>Eurotatoria</taxon>
        <taxon>Monogononta</taxon>
        <taxon>Pseudotrocha</taxon>
        <taxon>Ploima</taxon>
        <taxon>Brachionidae</taxon>
        <taxon>Brachionus</taxon>
    </lineage>
</organism>
<accession>A0A3M7RDK2</accession>
<dbReference type="AlphaFoldDB" id="A0A3M7RDK2"/>
<evidence type="ECO:0000313" key="1">
    <source>
        <dbReference type="EMBL" id="RNA21606.1"/>
    </source>
</evidence>
<proteinExistence type="predicted"/>
<evidence type="ECO:0000313" key="2">
    <source>
        <dbReference type="Proteomes" id="UP000276133"/>
    </source>
</evidence>
<comment type="caution">
    <text evidence="1">The sequence shown here is derived from an EMBL/GenBank/DDBJ whole genome shotgun (WGS) entry which is preliminary data.</text>
</comment>